<accession>A0A1P8EIU3</accession>
<comment type="similarity">
    <text evidence="1">Belongs to the outer membrane porin (Opr) (TC 1.B.25) family.</text>
</comment>
<dbReference type="Pfam" id="PF03573">
    <property type="entry name" value="OprD"/>
    <property type="match status" value="1"/>
</dbReference>
<dbReference type="GO" id="GO:0015288">
    <property type="term" value="F:porin activity"/>
    <property type="evidence" value="ECO:0007669"/>
    <property type="project" value="TreeGrafter"/>
</dbReference>
<proteinExistence type="inferred from homology"/>
<dbReference type="GO" id="GO:0016020">
    <property type="term" value="C:membrane"/>
    <property type="evidence" value="ECO:0007669"/>
    <property type="project" value="InterPro"/>
</dbReference>
<name>A0A1P8EIU3_9GAMM</name>
<evidence type="ECO:0000256" key="2">
    <source>
        <dbReference type="ARBA" id="ARBA00022448"/>
    </source>
</evidence>
<dbReference type="InterPro" id="IPR023614">
    <property type="entry name" value="Porin_dom_sf"/>
</dbReference>
<gene>
    <name evidence="4" type="ORF">BEN76_08940</name>
</gene>
<sequence length="448" mass="51406">MNKGLLLSVFGLGYTAFCHADIPQNYGQLELKLNTRYWNDQGVAHPTLLNPNPTTSRYEQSALGMELNYRSVYWHDWLGIDGSVYAVSKLFDTGKPTPQLLEVENNGKLAQNFAVLGQLYVKAKLGEGSEIKIGRQLQDSLLLKSTNTRTVPDTFSGVSAQFKLNPELNTYLSYYDRWKPRSMDSFEKLVTDNNEHIPYVALMGAKYQTQQWTLNTEYLKSKDYLEKYGTMVQYKLPFASSTWLLTGGAFFSRDDGNLFKCAAEADLDCIKGQQISNRGNGYFFDINWMIKRFELGVAISKFDGFWIEDNFSTHSDRTGGMTQDHGTNPFPTSSAIGPDFTNNDETAVALRFRYNWSDVIQGLKTELKYAYGFGAHQSNISSEIEGQERYYDIGFSYSVPWIKNLDFRYSYLHYDSKFEHAALGEKINGMTRKDWDQHRLLINYRYTF</sequence>
<protein>
    <submittedName>
        <fullName evidence="4">Porin</fullName>
    </submittedName>
</protein>
<keyword evidence="3" id="KW-0732">Signal</keyword>
<dbReference type="InterPro" id="IPR005318">
    <property type="entry name" value="OM_porin_bac"/>
</dbReference>
<dbReference type="AlphaFoldDB" id="A0A1P8EIU3"/>
<dbReference type="EMBL" id="CP016896">
    <property type="protein sequence ID" value="APV36133.1"/>
    <property type="molecule type" value="Genomic_DNA"/>
</dbReference>
<organism evidence="4 5">
    <name type="scientific">Acinetobacter soli</name>
    <dbReference type="NCBI Taxonomy" id="487316"/>
    <lineage>
        <taxon>Bacteria</taxon>
        <taxon>Pseudomonadati</taxon>
        <taxon>Pseudomonadota</taxon>
        <taxon>Gammaproteobacteria</taxon>
        <taxon>Moraxellales</taxon>
        <taxon>Moraxellaceae</taxon>
        <taxon>Acinetobacter</taxon>
    </lineage>
</organism>
<dbReference type="PANTHER" id="PTHR34596">
    <property type="entry name" value="CHITOPORIN"/>
    <property type="match status" value="1"/>
</dbReference>
<dbReference type="STRING" id="487316.BEN76_08940"/>
<dbReference type="Gene3D" id="2.40.160.10">
    <property type="entry name" value="Porin"/>
    <property type="match status" value="1"/>
</dbReference>
<dbReference type="PANTHER" id="PTHR34596:SF2">
    <property type="entry name" value="CHITOPORIN"/>
    <property type="match status" value="1"/>
</dbReference>
<reference evidence="4 5" key="1">
    <citation type="submission" date="2016-08" db="EMBL/GenBank/DDBJ databases">
        <title>Complete genome sequence of Acinetobacter baylyi strain GFJ2.</title>
        <authorList>
            <person name="Tabata M."/>
            <person name="Kuboki S."/>
            <person name="Gibu N."/>
            <person name="Kinouchi Y."/>
            <person name="Vangnai A."/>
            <person name="Kasai D."/>
            <person name="Fukuda M."/>
        </authorList>
    </citation>
    <scope>NUCLEOTIDE SEQUENCE [LARGE SCALE GENOMIC DNA]</scope>
    <source>
        <strain evidence="4 5">GFJ2</strain>
    </source>
</reference>
<keyword evidence="2" id="KW-0813">Transport</keyword>
<evidence type="ECO:0000256" key="1">
    <source>
        <dbReference type="ARBA" id="ARBA00009075"/>
    </source>
</evidence>
<dbReference type="eggNOG" id="ENOG502ZC1Y">
    <property type="taxonomic scope" value="Bacteria"/>
</dbReference>
<dbReference type="RefSeq" id="WP_076032890.1">
    <property type="nucleotide sequence ID" value="NZ_BKXY01000047.1"/>
</dbReference>
<evidence type="ECO:0000256" key="3">
    <source>
        <dbReference type="ARBA" id="ARBA00022729"/>
    </source>
</evidence>
<evidence type="ECO:0000313" key="5">
    <source>
        <dbReference type="Proteomes" id="UP000185674"/>
    </source>
</evidence>
<evidence type="ECO:0000313" key="4">
    <source>
        <dbReference type="EMBL" id="APV36133.1"/>
    </source>
</evidence>
<dbReference type="Proteomes" id="UP000185674">
    <property type="component" value="Chromosome"/>
</dbReference>
<dbReference type="KEGG" id="asol:BEN76_08940"/>